<accession>G3U612</accession>
<dbReference type="PANTHER" id="PTHR12155:SF29">
    <property type="entry name" value="SCHLAFEN-LIKE PROTEIN 1"/>
    <property type="match status" value="1"/>
</dbReference>
<dbReference type="InterPro" id="IPR007421">
    <property type="entry name" value="Schlafen_AlbA_2_dom"/>
</dbReference>
<dbReference type="AlphaFoldDB" id="G3U612"/>
<evidence type="ECO:0000256" key="1">
    <source>
        <dbReference type="SAM" id="Coils"/>
    </source>
</evidence>
<evidence type="ECO:0000259" key="3">
    <source>
        <dbReference type="Pfam" id="PF04326"/>
    </source>
</evidence>
<dbReference type="PANTHER" id="PTHR12155">
    <property type="entry name" value="SCHLAFEN"/>
    <property type="match status" value="1"/>
</dbReference>
<dbReference type="Pfam" id="PF04326">
    <property type="entry name" value="SLFN_AlbA_2"/>
    <property type="match status" value="1"/>
</dbReference>
<organism evidence="4 5">
    <name type="scientific">Loxodonta africana</name>
    <name type="common">African elephant</name>
    <dbReference type="NCBI Taxonomy" id="9785"/>
    <lineage>
        <taxon>Eukaryota</taxon>
        <taxon>Metazoa</taxon>
        <taxon>Chordata</taxon>
        <taxon>Craniata</taxon>
        <taxon>Vertebrata</taxon>
        <taxon>Euteleostomi</taxon>
        <taxon>Mammalia</taxon>
        <taxon>Eutheria</taxon>
        <taxon>Afrotheria</taxon>
        <taxon>Proboscidea</taxon>
        <taxon>Elephantidae</taxon>
        <taxon>Loxodonta</taxon>
    </lineage>
</organism>
<feature type="region of interest" description="Disordered" evidence="2">
    <location>
        <begin position="46"/>
        <end position="102"/>
    </location>
</feature>
<dbReference type="eggNOG" id="ENOG502QTT1">
    <property type="taxonomic scope" value="Eukaryota"/>
</dbReference>
<name>G3U612_LOXAF</name>
<keyword evidence="5" id="KW-1185">Reference proteome</keyword>
<sequence>HAVVQVATPEATMASLPWHLQAAPEVHLILKKLAAQGKELVVRAQSRREISGPPPGHSPKPHPGERPGPFPYRRSHMPRVLKHTDDSPGRGLKRHRGRGSQEDLSIVRKEMLGQVQLFQGAFLGSERHNVEFKHSSSQDLSLAPKHHMQCCACAPNSGDSNLFMGIEDSGLVQGIRCSPHDQDLLVDSILQGFKPQAFPDTYTLTFNPVISGPLKVIHLHVHAPKAQSEPQLRETLEDWVLLLRGGLPEGSAWTSSASLMSPQKWMAELGKVEEKVKVLTLESEQLQQELKQLASLLYLLCLV</sequence>
<dbReference type="InterPro" id="IPR029684">
    <property type="entry name" value="Schlafen"/>
</dbReference>
<evidence type="ECO:0000313" key="4">
    <source>
        <dbReference type="Ensembl" id="ENSLAFP00000023270.1"/>
    </source>
</evidence>
<proteinExistence type="predicted"/>
<reference evidence="4 5" key="1">
    <citation type="submission" date="2009-06" db="EMBL/GenBank/DDBJ databases">
        <title>The Genome Sequence of Loxodonta africana (African elephant).</title>
        <authorList>
            <person name="Di Palma F."/>
            <person name="Heiman D."/>
            <person name="Young S."/>
            <person name="Johnson J."/>
            <person name="Lander E.S."/>
            <person name="Lindblad-Toh K."/>
        </authorList>
    </citation>
    <scope>NUCLEOTIDE SEQUENCE [LARGE SCALE GENOMIC DNA]</scope>
    <source>
        <strain evidence="4 5">Isolate ISIS603380</strain>
    </source>
</reference>
<dbReference type="InParanoid" id="G3U612"/>
<feature type="coiled-coil region" evidence="1">
    <location>
        <begin position="269"/>
        <end position="296"/>
    </location>
</feature>
<dbReference type="Proteomes" id="UP000007646">
    <property type="component" value="Unassembled WGS sequence"/>
</dbReference>
<dbReference type="STRING" id="9785.ENSLAFP00000023270"/>
<dbReference type="GeneTree" id="ENSGT00410000025651"/>
<evidence type="ECO:0000313" key="5">
    <source>
        <dbReference type="Proteomes" id="UP000007646"/>
    </source>
</evidence>
<protein>
    <recommendedName>
        <fullName evidence="3">Schlafen AlbA-2 domain-containing protein</fullName>
    </recommendedName>
</protein>
<reference evidence="4" key="3">
    <citation type="submission" date="2025-09" db="UniProtKB">
        <authorList>
            <consortium name="Ensembl"/>
        </authorList>
    </citation>
    <scope>IDENTIFICATION</scope>
    <source>
        <strain evidence="4">Isolate ISIS603380</strain>
    </source>
</reference>
<evidence type="ECO:0000256" key="2">
    <source>
        <dbReference type="SAM" id="MobiDB-lite"/>
    </source>
</evidence>
<keyword evidence="1" id="KW-0175">Coiled coil</keyword>
<feature type="domain" description="Schlafen AlbA-2" evidence="3">
    <location>
        <begin position="126"/>
        <end position="227"/>
    </location>
</feature>
<dbReference type="Ensembl" id="ENSLAFT00000027606.1">
    <property type="protein sequence ID" value="ENSLAFP00000023270.1"/>
    <property type="gene ID" value="ENSLAFG00000025854.1"/>
</dbReference>
<reference evidence="4" key="2">
    <citation type="submission" date="2025-08" db="UniProtKB">
        <authorList>
            <consortium name="Ensembl"/>
        </authorList>
    </citation>
    <scope>IDENTIFICATION</scope>
    <source>
        <strain evidence="4">Isolate ISIS603380</strain>
    </source>
</reference>